<feature type="compositionally biased region" description="Basic and acidic residues" evidence="1">
    <location>
        <begin position="80"/>
        <end position="95"/>
    </location>
</feature>
<reference evidence="2 3" key="1">
    <citation type="journal article" date="2024" name="Plant Biotechnol. J.">
        <title>Dendrobium thyrsiflorum genome and its molecular insights into genes involved in important horticultural traits.</title>
        <authorList>
            <person name="Chen B."/>
            <person name="Wang J.Y."/>
            <person name="Zheng P.J."/>
            <person name="Li K.L."/>
            <person name="Liang Y.M."/>
            <person name="Chen X.F."/>
            <person name="Zhang C."/>
            <person name="Zhao X."/>
            <person name="He X."/>
            <person name="Zhang G.Q."/>
            <person name="Liu Z.J."/>
            <person name="Xu Q."/>
        </authorList>
    </citation>
    <scope>NUCLEOTIDE SEQUENCE [LARGE SCALE GENOMIC DNA]</scope>
    <source>
        <strain evidence="2">GZMU011</strain>
    </source>
</reference>
<gene>
    <name evidence="2" type="ORF">M5K25_017300</name>
</gene>
<feature type="compositionally biased region" description="Acidic residues" evidence="1">
    <location>
        <begin position="124"/>
        <end position="133"/>
    </location>
</feature>
<feature type="compositionally biased region" description="Basic and acidic residues" evidence="1">
    <location>
        <begin position="34"/>
        <end position="49"/>
    </location>
</feature>
<proteinExistence type="predicted"/>
<evidence type="ECO:0000313" key="3">
    <source>
        <dbReference type="Proteomes" id="UP001552299"/>
    </source>
</evidence>
<dbReference type="EMBL" id="JANQDX010000013">
    <property type="protein sequence ID" value="KAL0913811.1"/>
    <property type="molecule type" value="Genomic_DNA"/>
</dbReference>
<protein>
    <submittedName>
        <fullName evidence="2">Uncharacterized protein</fullName>
    </submittedName>
</protein>
<evidence type="ECO:0000313" key="2">
    <source>
        <dbReference type="EMBL" id="KAL0913811.1"/>
    </source>
</evidence>
<keyword evidence="3" id="KW-1185">Reference proteome</keyword>
<evidence type="ECO:0000256" key="1">
    <source>
        <dbReference type="SAM" id="MobiDB-lite"/>
    </source>
</evidence>
<dbReference type="Proteomes" id="UP001552299">
    <property type="component" value="Unassembled WGS sequence"/>
</dbReference>
<organism evidence="2 3">
    <name type="scientific">Dendrobium thyrsiflorum</name>
    <name type="common">Pinecone-like raceme dendrobium</name>
    <name type="synonym">Orchid</name>
    <dbReference type="NCBI Taxonomy" id="117978"/>
    <lineage>
        <taxon>Eukaryota</taxon>
        <taxon>Viridiplantae</taxon>
        <taxon>Streptophyta</taxon>
        <taxon>Embryophyta</taxon>
        <taxon>Tracheophyta</taxon>
        <taxon>Spermatophyta</taxon>
        <taxon>Magnoliopsida</taxon>
        <taxon>Liliopsida</taxon>
        <taxon>Asparagales</taxon>
        <taxon>Orchidaceae</taxon>
        <taxon>Epidendroideae</taxon>
        <taxon>Malaxideae</taxon>
        <taxon>Dendrobiinae</taxon>
        <taxon>Dendrobium</taxon>
    </lineage>
</organism>
<comment type="caution">
    <text evidence="2">The sequence shown here is derived from an EMBL/GenBank/DDBJ whole genome shotgun (WGS) entry which is preliminary data.</text>
</comment>
<feature type="region of interest" description="Disordered" evidence="1">
    <location>
        <begin position="17"/>
        <end position="133"/>
    </location>
</feature>
<accession>A0ABD0UU52</accession>
<dbReference type="AlphaFoldDB" id="A0ABD0UU52"/>
<name>A0ABD0UU52_DENTH</name>
<sequence>MLQAALDRHHLTGNLAILPRPSGQRRIGCAKDGVCNDDRRNGRNREEKVNNSAGEGELDDYEYDKDPRNYAGDEDAVEEGGVREETEEDGVGKDDLGDEHEEEHRGAVGGAEEDEKGEPKEESVVDAEGGEVA</sequence>